<evidence type="ECO:0000259" key="1">
    <source>
        <dbReference type="Pfam" id="PF09995"/>
    </source>
</evidence>
<dbReference type="PANTHER" id="PTHR36124">
    <property type="match status" value="1"/>
</dbReference>
<evidence type="ECO:0000313" key="2">
    <source>
        <dbReference type="EMBL" id="MBG0741823.1"/>
    </source>
</evidence>
<dbReference type="InterPro" id="IPR018713">
    <property type="entry name" value="MPAB/Lcp_cat_dom"/>
</dbReference>
<sequence length="295" mass="33143">MHASLADSFRLQQQARPEAWAETFREMVLFDLAADMELGFFLAYYRNFAVPSIAETLNANGEIPQRPMKRSYDTAIVIYEMIVAGLDSDRGRHMTALLNHVHRHVPGTSDDFRYVLLTLLVVPIRWTQKHGWRKPISSEIEAATRFFLELGQRMHLESLPRTFEDAAVLFDAYEASNVSGSGSGRQLMDSTIQVLQSRLPRVFRPVTRPMIAAMLDDDRLSDALSLPRAKQLMQTALSVGLAIRNAAYRRRPLNPEPHFSPGKSASSLYPDGYTLDQIGPMNVTAPAKAASRELP</sequence>
<dbReference type="AlphaFoldDB" id="A0A931G773"/>
<evidence type="ECO:0000313" key="3">
    <source>
        <dbReference type="Proteomes" id="UP000655366"/>
    </source>
</evidence>
<reference evidence="2 3" key="1">
    <citation type="submission" date="2020-11" db="EMBL/GenBank/DDBJ databases">
        <title>Arthrobacter antarcticus sp. nov., isolated from Antarctic Soil.</title>
        <authorList>
            <person name="Li J."/>
        </authorList>
    </citation>
    <scope>NUCLEOTIDE SEQUENCE [LARGE SCALE GENOMIC DNA]</scope>
    <source>
        <strain evidence="2 3">Z1-20</strain>
    </source>
</reference>
<accession>A0A931G773</accession>
<comment type="caution">
    <text evidence="2">The sequence shown here is derived from an EMBL/GenBank/DDBJ whole genome shotgun (WGS) entry which is preliminary data.</text>
</comment>
<dbReference type="GO" id="GO:0016491">
    <property type="term" value="F:oxidoreductase activity"/>
    <property type="evidence" value="ECO:0007669"/>
    <property type="project" value="InterPro"/>
</dbReference>
<gene>
    <name evidence="2" type="ORF">IV500_20940</name>
</gene>
<proteinExistence type="predicted"/>
<keyword evidence="3" id="KW-1185">Reference proteome</keyword>
<dbReference type="InterPro" id="IPR046366">
    <property type="entry name" value="MPAB"/>
</dbReference>
<dbReference type="PANTHER" id="PTHR36124:SF1">
    <property type="entry name" value="ER-BOUND OXYGENASE MPAB_MPAB'_RUBBER OXYGENASE CATALYTIC DOMAIN-CONTAINING PROTEIN"/>
    <property type="match status" value="1"/>
</dbReference>
<feature type="domain" description="ER-bound oxygenase mpaB/mpaB'/Rubber oxygenase catalytic" evidence="1">
    <location>
        <begin position="38"/>
        <end position="228"/>
    </location>
</feature>
<organism evidence="2 3">
    <name type="scientific">Arthrobacter terrae</name>
    <dbReference type="NCBI Taxonomy" id="2935737"/>
    <lineage>
        <taxon>Bacteria</taxon>
        <taxon>Bacillati</taxon>
        <taxon>Actinomycetota</taxon>
        <taxon>Actinomycetes</taxon>
        <taxon>Micrococcales</taxon>
        <taxon>Micrococcaceae</taxon>
        <taxon>Arthrobacter</taxon>
    </lineage>
</organism>
<dbReference type="Pfam" id="PF09995">
    <property type="entry name" value="MPAB_Lcp_cat"/>
    <property type="match status" value="1"/>
</dbReference>
<protein>
    <submittedName>
        <fullName evidence="2">DUF2236 domain-containing protein</fullName>
    </submittedName>
</protein>
<name>A0A931G773_9MICC</name>
<dbReference type="EMBL" id="JADNYM010000044">
    <property type="protein sequence ID" value="MBG0741823.1"/>
    <property type="molecule type" value="Genomic_DNA"/>
</dbReference>
<dbReference type="Proteomes" id="UP000655366">
    <property type="component" value="Unassembled WGS sequence"/>
</dbReference>
<dbReference type="RefSeq" id="WP_196398753.1">
    <property type="nucleotide sequence ID" value="NZ_JADNYM010000044.1"/>
</dbReference>